<dbReference type="Proteomes" id="UP000248598">
    <property type="component" value="Chromosome 1"/>
</dbReference>
<sequence>MNFIKNIPVYIISADLLASVFFNIKDALLPTATPLPSDQLPVSPEFAFGWIQVGINGVMVLLILWAMWALLRLKKYGDAGETLAMTLPRAFASLIVLAFSVPATWLWFNALWDLLIHQRQTISFTSLRYLIVAGCLPYLLWLFLSVWYRQHRLRHQKQSALFSVQTKVPENFHSPD</sequence>
<feature type="transmembrane region" description="Helical" evidence="1">
    <location>
        <begin position="47"/>
        <end position="70"/>
    </location>
</feature>
<organism evidence="2 3">
    <name type="scientific">Kingella kingae</name>
    <dbReference type="NCBI Taxonomy" id="504"/>
    <lineage>
        <taxon>Bacteria</taxon>
        <taxon>Pseudomonadati</taxon>
        <taxon>Pseudomonadota</taxon>
        <taxon>Betaproteobacteria</taxon>
        <taxon>Neisseriales</taxon>
        <taxon>Neisseriaceae</taxon>
        <taxon>Kingella</taxon>
    </lineage>
</organism>
<evidence type="ECO:0000256" key="1">
    <source>
        <dbReference type="SAM" id="Phobius"/>
    </source>
</evidence>
<proteinExistence type="predicted"/>
<dbReference type="EMBL" id="LS483426">
    <property type="protein sequence ID" value="SQH25845.1"/>
    <property type="molecule type" value="Genomic_DNA"/>
</dbReference>
<feature type="transmembrane region" description="Helical" evidence="1">
    <location>
        <begin position="7"/>
        <end position="24"/>
    </location>
</feature>
<keyword evidence="1" id="KW-0812">Transmembrane</keyword>
<dbReference type="GeneID" id="93263318"/>
<protein>
    <recommendedName>
        <fullName evidence="4">Integral membrane protein</fullName>
    </recommendedName>
</protein>
<keyword evidence="1" id="KW-0472">Membrane</keyword>
<accession>A0AAX2J5I3</accession>
<evidence type="ECO:0008006" key="4">
    <source>
        <dbReference type="Google" id="ProtNLM"/>
    </source>
</evidence>
<dbReference type="AlphaFoldDB" id="A0AAX2J5I3"/>
<name>A0AAX2J5I3_KINKI</name>
<keyword evidence="1" id="KW-1133">Transmembrane helix</keyword>
<dbReference type="RefSeq" id="WP_003787539.1">
    <property type="nucleotide sequence ID" value="NZ_CP091518.1"/>
</dbReference>
<reference evidence="2 3" key="1">
    <citation type="submission" date="2018-06" db="EMBL/GenBank/DDBJ databases">
        <authorList>
            <consortium name="Pathogen Informatics"/>
            <person name="Doyle S."/>
        </authorList>
    </citation>
    <scope>NUCLEOTIDE SEQUENCE [LARGE SCALE GENOMIC DNA]</scope>
    <source>
        <strain evidence="2 3">NCTC10529</strain>
    </source>
</reference>
<feature type="transmembrane region" description="Helical" evidence="1">
    <location>
        <begin position="90"/>
        <end position="108"/>
    </location>
</feature>
<feature type="transmembrane region" description="Helical" evidence="1">
    <location>
        <begin position="128"/>
        <end position="148"/>
    </location>
</feature>
<gene>
    <name evidence="2" type="ORF">NCTC10529_02059</name>
</gene>
<evidence type="ECO:0000313" key="3">
    <source>
        <dbReference type="Proteomes" id="UP000248598"/>
    </source>
</evidence>
<evidence type="ECO:0000313" key="2">
    <source>
        <dbReference type="EMBL" id="SQH25845.1"/>
    </source>
</evidence>